<dbReference type="EMBL" id="JAKIXB020000003">
    <property type="protein sequence ID" value="KAL1609431.1"/>
    <property type="molecule type" value="Genomic_DNA"/>
</dbReference>
<evidence type="ECO:0000256" key="1">
    <source>
        <dbReference type="SAM" id="MobiDB-lite"/>
    </source>
</evidence>
<proteinExistence type="predicted"/>
<name>A0ABR3RYB3_9PLEO</name>
<evidence type="ECO:0000313" key="4">
    <source>
        <dbReference type="Proteomes" id="UP001521222"/>
    </source>
</evidence>
<evidence type="ECO:0000259" key="2">
    <source>
        <dbReference type="Pfam" id="PF22600"/>
    </source>
</evidence>
<dbReference type="Gene3D" id="3.30.460.10">
    <property type="entry name" value="Beta Polymerase, domain 2"/>
    <property type="match status" value="1"/>
</dbReference>
<dbReference type="SUPFAM" id="SSF81301">
    <property type="entry name" value="Nucleotidyltransferase"/>
    <property type="match status" value="1"/>
</dbReference>
<dbReference type="CDD" id="cd05402">
    <property type="entry name" value="NT_PAP_TUTase"/>
    <property type="match status" value="1"/>
</dbReference>
<dbReference type="Gene3D" id="1.10.1410.10">
    <property type="match status" value="1"/>
</dbReference>
<reference evidence="3 4" key="1">
    <citation type="submission" date="2024-02" db="EMBL/GenBank/DDBJ databases">
        <title>De novo assembly and annotation of 12 fungi associated with fruit tree decline syndrome in Ontario, Canada.</title>
        <authorList>
            <person name="Sulman M."/>
            <person name="Ellouze W."/>
            <person name="Ilyukhin E."/>
        </authorList>
    </citation>
    <scope>NUCLEOTIDE SEQUENCE [LARGE SCALE GENOMIC DNA]</scope>
    <source>
        <strain evidence="3 4">M97-236</strain>
    </source>
</reference>
<dbReference type="InterPro" id="IPR045862">
    <property type="entry name" value="Trf4-like"/>
</dbReference>
<sequence>MHSIRPRPICRAHNTFSPAVALWQHFVAPNQHPLQRQLKSTFAAEAAPYCNDEAVHSNEDDVAAHLKAASEKTLVFKKVRTEKGNYEINKALYPKYRKNGVLPKRQSAVAKERLKQAQHAEALLKKAYEAYDSSQDYEGVVVQPIDYGRPIKESTFPWVPQKWREIKSAEDRLELEMQAFHEYVRPSQAESVARKHVIEQVRQHVRKYLPDYVLEVFGSERTGIAFAGSDIDLRLIPKDVLSDPTQSKLPPTPEERSKRRTALRKLHNKLLLRHKQDYLLPTLRWARYPLISLQDRASGLDIQIVLSNDTSASREYMRFYMVEYPYLPQLYSVLKAQLDVRGLSDVFRGGVGSYSLFMMIVASLKHKPHPRNNAGGAMLNFLRFWGQFMAEEHGISIEPVEFFAKSQQLVMHEKALGHIEEGKTSPLPPWMLTLRDPADETNDLGRKAIAWKHIQMTYSDLAKQMEKDMTRNNRASLLVRHVGPIYALQQAHRNRLKIYGETVAAEGKKSPSVGNDINERYRRVELQRPDEPTKETKETDVKRIVDLSELASIAQAIRKGELADAQSARETEALDMAKEAAKSGEDGVNPWLKDVIGDSEHKETGEALSNLLGLDKKREMNK</sequence>
<dbReference type="PANTHER" id="PTHR23092:SF15">
    <property type="entry name" value="INACTIVE NON-CANONICAL POLY(A) RNA POLYMERASE PROTEIN TRF4-2-RELATED"/>
    <property type="match status" value="1"/>
</dbReference>
<protein>
    <recommendedName>
        <fullName evidence="2">Poly(A) RNA polymerase mitochondrial-like central palm domain-containing protein</fullName>
    </recommendedName>
</protein>
<dbReference type="Proteomes" id="UP001521222">
    <property type="component" value="Unassembled WGS sequence"/>
</dbReference>
<feature type="domain" description="Poly(A) RNA polymerase mitochondrial-like central palm" evidence="2">
    <location>
        <begin position="174"/>
        <end position="310"/>
    </location>
</feature>
<dbReference type="Pfam" id="PF22600">
    <property type="entry name" value="MTPAP-like_central"/>
    <property type="match status" value="1"/>
</dbReference>
<keyword evidence="4" id="KW-1185">Reference proteome</keyword>
<dbReference type="SUPFAM" id="SSF81631">
    <property type="entry name" value="PAP/OAS1 substrate-binding domain"/>
    <property type="match status" value="1"/>
</dbReference>
<evidence type="ECO:0000313" key="3">
    <source>
        <dbReference type="EMBL" id="KAL1609431.1"/>
    </source>
</evidence>
<feature type="region of interest" description="Disordered" evidence="1">
    <location>
        <begin position="578"/>
        <end position="622"/>
    </location>
</feature>
<dbReference type="InterPro" id="IPR043519">
    <property type="entry name" value="NT_sf"/>
</dbReference>
<comment type="caution">
    <text evidence="3">The sequence shown here is derived from an EMBL/GenBank/DDBJ whole genome shotgun (WGS) entry which is preliminary data.</text>
</comment>
<accession>A0ABR3RYB3</accession>
<dbReference type="PANTHER" id="PTHR23092">
    <property type="entry name" value="POLY(A) RNA POLYMERASE"/>
    <property type="match status" value="1"/>
</dbReference>
<feature type="compositionally biased region" description="Basic and acidic residues" evidence="1">
    <location>
        <begin position="595"/>
        <end position="605"/>
    </location>
</feature>
<gene>
    <name evidence="3" type="ORF">SLS59_000935</name>
</gene>
<organism evidence="3 4">
    <name type="scientific">Nothophoma quercina</name>
    <dbReference type="NCBI Taxonomy" id="749835"/>
    <lineage>
        <taxon>Eukaryota</taxon>
        <taxon>Fungi</taxon>
        <taxon>Dikarya</taxon>
        <taxon>Ascomycota</taxon>
        <taxon>Pezizomycotina</taxon>
        <taxon>Dothideomycetes</taxon>
        <taxon>Pleosporomycetidae</taxon>
        <taxon>Pleosporales</taxon>
        <taxon>Pleosporineae</taxon>
        <taxon>Didymellaceae</taxon>
        <taxon>Nothophoma</taxon>
    </lineage>
</organism>
<dbReference type="InterPro" id="IPR054708">
    <property type="entry name" value="MTPAP-like_central"/>
</dbReference>